<dbReference type="InterPro" id="IPR027417">
    <property type="entry name" value="P-loop_NTPase"/>
</dbReference>
<name>A0ABX9KPT2_9BACI</name>
<accession>A0ABX9KPT2</accession>
<organism evidence="2 3">
    <name type="scientific">Bacillus clarus</name>
    <dbReference type="NCBI Taxonomy" id="2338372"/>
    <lineage>
        <taxon>Bacteria</taxon>
        <taxon>Bacillati</taxon>
        <taxon>Bacillota</taxon>
        <taxon>Bacilli</taxon>
        <taxon>Bacillales</taxon>
        <taxon>Bacillaceae</taxon>
        <taxon>Bacillus</taxon>
        <taxon>Bacillus cereus group</taxon>
    </lineage>
</organism>
<dbReference type="SUPFAM" id="SSF52540">
    <property type="entry name" value="P-loop containing nucleoside triphosphate hydrolases"/>
    <property type="match status" value="1"/>
</dbReference>
<dbReference type="Proteomes" id="UP000264294">
    <property type="component" value="Unassembled WGS sequence"/>
</dbReference>
<comment type="caution">
    <text evidence="2">The sequence shown here is derived from an EMBL/GenBank/DDBJ whole genome shotgun (WGS) entry which is preliminary data.</text>
</comment>
<dbReference type="InterPro" id="IPR006083">
    <property type="entry name" value="PRK/URK"/>
</dbReference>
<protein>
    <recommendedName>
        <fullName evidence="1">Phosphoribulokinase/uridine kinase domain-containing protein</fullName>
    </recommendedName>
</protein>
<feature type="domain" description="Phosphoribulokinase/uridine kinase" evidence="1">
    <location>
        <begin position="82"/>
        <end position="154"/>
    </location>
</feature>
<evidence type="ECO:0000259" key="1">
    <source>
        <dbReference type="Pfam" id="PF00485"/>
    </source>
</evidence>
<dbReference type="EMBL" id="QVOD01000041">
    <property type="protein sequence ID" value="RFT63935.1"/>
    <property type="molecule type" value="Genomic_DNA"/>
</dbReference>
<proteinExistence type="predicted"/>
<gene>
    <name evidence="2" type="ORF">D0U04_23480</name>
</gene>
<reference evidence="2 3" key="1">
    <citation type="submission" date="2018-08" db="EMBL/GenBank/DDBJ databases">
        <title>Bacillus clarus sp. nov. strain PS00077A.</title>
        <authorList>
            <person name="Mendez Acevedo M."/>
            <person name="Carroll L."/>
            <person name="Mukherjee M."/>
            <person name="Wiedmann M."/>
            <person name="Kovac J."/>
        </authorList>
    </citation>
    <scope>NUCLEOTIDE SEQUENCE [LARGE SCALE GENOMIC DNA]</scope>
    <source>
        <strain evidence="2 3">PS00077A</strain>
    </source>
</reference>
<dbReference type="NCBIfam" id="NF006085">
    <property type="entry name" value="PRK08233.1"/>
    <property type="match status" value="1"/>
</dbReference>
<keyword evidence="3" id="KW-1185">Reference proteome</keyword>
<sequence>MTIAAVSGGGRTTITEQLTRKYKISKALYFDTYKFDNCPTDICKWIDDGADYDEWILTPLITDIKNDLNNAELDYIFLDYPFAYLNSEMRELIDLTIYIDTPLDIAMARRIMRDFAGNRASEIHDDLKHYVTFARKAYLETTKNVKQNSDIVVNGSLSVGVIVDQLVEELKRREVILKGYL</sequence>
<dbReference type="Pfam" id="PF00485">
    <property type="entry name" value="PRK"/>
    <property type="match status" value="1"/>
</dbReference>
<evidence type="ECO:0000313" key="3">
    <source>
        <dbReference type="Proteomes" id="UP000264294"/>
    </source>
</evidence>
<evidence type="ECO:0000313" key="2">
    <source>
        <dbReference type="EMBL" id="RFT63935.1"/>
    </source>
</evidence>
<dbReference type="Gene3D" id="3.40.50.300">
    <property type="entry name" value="P-loop containing nucleotide triphosphate hydrolases"/>
    <property type="match status" value="1"/>
</dbReference>